<dbReference type="CDD" id="cd14744">
    <property type="entry name" value="PAAR_CT_2"/>
    <property type="match status" value="1"/>
</dbReference>
<name>A0A1K0J8Q7_CUPNE</name>
<sequence>MTKSLIVVGDVNSSNGPVITGSSADTIDGRPIARMGDLVACPARYPDGRPHGTNPIVEGDTSMMVGGKPVALHGHRCQCGCTLIGSVTAHVGD</sequence>
<dbReference type="Pfam" id="PF05488">
    <property type="entry name" value="PAAR_motif"/>
    <property type="match status" value="1"/>
</dbReference>
<proteinExistence type="predicted"/>
<accession>A0A1K0J8Q7</accession>
<organism evidence="1">
    <name type="scientific">Cupriavidus necator</name>
    <name type="common">Alcaligenes eutrophus</name>
    <name type="synonym">Ralstonia eutropha</name>
    <dbReference type="NCBI Taxonomy" id="106590"/>
    <lineage>
        <taxon>Bacteria</taxon>
        <taxon>Pseudomonadati</taxon>
        <taxon>Pseudomonadota</taxon>
        <taxon>Betaproteobacteria</taxon>
        <taxon>Burkholderiales</taxon>
        <taxon>Burkholderiaceae</taxon>
        <taxon>Cupriavidus</taxon>
    </lineage>
</organism>
<evidence type="ECO:0000313" key="1">
    <source>
        <dbReference type="EMBL" id="SCU74304.1"/>
    </source>
</evidence>
<protein>
    <submittedName>
        <fullName evidence="1">PAAR repeat-containing protein</fullName>
    </submittedName>
</protein>
<dbReference type="AlphaFoldDB" id="A0A1K0J8Q7"/>
<reference evidence="1" key="1">
    <citation type="submission" date="2016-09" db="EMBL/GenBank/DDBJ databases">
        <authorList>
            <person name="Capua I."/>
            <person name="De Benedictis P."/>
            <person name="Joannis T."/>
            <person name="Lombin L.H."/>
            <person name="Cattoli G."/>
        </authorList>
    </citation>
    <scope>NUCLEOTIDE SEQUENCE</scope>
    <source>
        <strain evidence="1">B9</strain>
    </source>
</reference>
<dbReference type="RefSeq" id="WP_340521547.1">
    <property type="nucleotide sequence ID" value="NZ_FMSH01000080.1"/>
</dbReference>
<gene>
    <name evidence="1" type="ORF">CNECB9_1700038</name>
</gene>
<dbReference type="Gene3D" id="2.60.200.60">
    <property type="match status" value="1"/>
</dbReference>
<dbReference type="InterPro" id="IPR008727">
    <property type="entry name" value="PAAR_motif"/>
</dbReference>
<dbReference type="EMBL" id="FMSH01000080">
    <property type="protein sequence ID" value="SCU74304.1"/>
    <property type="molecule type" value="Genomic_DNA"/>
</dbReference>